<feature type="domain" description="Peptidase M1 membrane alanine aminopeptidase" evidence="11">
    <location>
        <begin position="254"/>
        <end position="470"/>
    </location>
</feature>
<dbReference type="InterPro" id="IPR045357">
    <property type="entry name" value="Aminopeptidase_N-like_N"/>
</dbReference>
<dbReference type="Pfam" id="PF01433">
    <property type="entry name" value="Peptidase_M1"/>
    <property type="match status" value="1"/>
</dbReference>
<dbReference type="Gene3D" id="2.60.40.1910">
    <property type="match status" value="1"/>
</dbReference>
<proteinExistence type="inferred from homology"/>
<dbReference type="InterPro" id="IPR034016">
    <property type="entry name" value="M1_APN-typ"/>
</dbReference>
<keyword evidence="5 9" id="KW-0479">Metal-binding</keyword>
<evidence type="ECO:0000256" key="9">
    <source>
        <dbReference type="RuleBase" id="RU364040"/>
    </source>
</evidence>
<protein>
    <recommendedName>
        <fullName evidence="9">Aminopeptidase</fullName>
        <ecNumber evidence="9">3.4.11.-</ecNumber>
    </recommendedName>
</protein>
<dbReference type="EMBL" id="JAGRQH010000003">
    <property type="protein sequence ID" value="MBR0559776.1"/>
    <property type="molecule type" value="Genomic_DNA"/>
</dbReference>
<evidence type="ECO:0000256" key="10">
    <source>
        <dbReference type="SAM" id="SignalP"/>
    </source>
</evidence>
<dbReference type="SUPFAM" id="SSF63737">
    <property type="entry name" value="Leukotriene A4 hydrolase N-terminal domain"/>
    <property type="match status" value="1"/>
</dbReference>
<comment type="catalytic activity">
    <reaction evidence="1">
        <text>Release of an N-terminal amino acid, Xaa-|-Yaa- from a peptide, amide or arylamide. Xaa is preferably Ala, but may be most amino acids including Pro (slow action). When a terminal hydrophobic residue is followed by a prolyl residue, the two may be released as an intact Xaa-Pro dipeptide.</text>
        <dbReference type="EC" id="3.4.11.2"/>
    </reaction>
</comment>
<comment type="caution">
    <text evidence="14">The sequence shown here is derived from an EMBL/GenBank/DDBJ whole genome shotgun (WGS) entry which is preliminary data.</text>
</comment>
<keyword evidence="3 9" id="KW-0031">Aminopeptidase</keyword>
<dbReference type="PANTHER" id="PTHR11533:SF174">
    <property type="entry name" value="PUROMYCIN-SENSITIVE AMINOPEPTIDASE-RELATED"/>
    <property type="match status" value="1"/>
</dbReference>
<evidence type="ECO:0000256" key="5">
    <source>
        <dbReference type="ARBA" id="ARBA00022723"/>
    </source>
</evidence>
<comment type="similarity">
    <text evidence="2 9">Belongs to the peptidase M1 family.</text>
</comment>
<dbReference type="Proteomes" id="UP000677812">
    <property type="component" value="Unassembled WGS sequence"/>
</dbReference>
<dbReference type="Gene3D" id="2.60.40.1730">
    <property type="entry name" value="tricorn interacting facor f3 domain"/>
    <property type="match status" value="1"/>
</dbReference>
<evidence type="ECO:0000256" key="7">
    <source>
        <dbReference type="ARBA" id="ARBA00022833"/>
    </source>
</evidence>
<organism evidence="14 15">
    <name type="scientific">Neokomagataea anthophila</name>
    <dbReference type="NCBI Taxonomy" id="2826925"/>
    <lineage>
        <taxon>Bacteria</taxon>
        <taxon>Pseudomonadati</taxon>
        <taxon>Pseudomonadota</taxon>
        <taxon>Alphaproteobacteria</taxon>
        <taxon>Acetobacterales</taxon>
        <taxon>Acetobacteraceae</taxon>
        <taxon>Neokomagataea</taxon>
    </lineage>
</organism>
<dbReference type="InterPro" id="IPR014782">
    <property type="entry name" value="Peptidase_M1_dom"/>
</dbReference>
<evidence type="ECO:0000313" key="14">
    <source>
        <dbReference type="EMBL" id="MBR0559776.1"/>
    </source>
</evidence>
<dbReference type="InterPro" id="IPR042097">
    <property type="entry name" value="Aminopeptidase_N-like_N_sf"/>
</dbReference>
<keyword evidence="15" id="KW-1185">Reference proteome</keyword>
<evidence type="ECO:0000259" key="12">
    <source>
        <dbReference type="Pfam" id="PF11838"/>
    </source>
</evidence>
<reference evidence="14 15" key="1">
    <citation type="submission" date="2021-04" db="EMBL/GenBank/DDBJ databases">
        <title>The complete genome sequence of Neokomagataea sp. TBRC 2177.</title>
        <authorList>
            <person name="Charoenyingcharoen P."/>
            <person name="Yukphan P."/>
        </authorList>
    </citation>
    <scope>NUCLEOTIDE SEQUENCE [LARGE SCALE GENOMIC DNA]</scope>
    <source>
        <strain evidence="14 15">TBRC 2177</strain>
    </source>
</reference>
<keyword evidence="8 9" id="KW-0482">Metalloprotease</keyword>
<comment type="cofactor">
    <cofactor evidence="9">
        <name>Zn(2+)</name>
        <dbReference type="ChEBI" id="CHEBI:29105"/>
    </cofactor>
    <text evidence="9">Binds 1 zinc ion per subunit.</text>
</comment>
<evidence type="ECO:0000259" key="11">
    <source>
        <dbReference type="Pfam" id="PF01433"/>
    </source>
</evidence>
<keyword evidence="7 9" id="KW-0862">Zinc</keyword>
<dbReference type="EC" id="3.4.11.-" evidence="9"/>
<dbReference type="CDD" id="cd09601">
    <property type="entry name" value="M1_APN-Q_like"/>
    <property type="match status" value="1"/>
</dbReference>
<dbReference type="InterPro" id="IPR024571">
    <property type="entry name" value="ERAP1-like_C_dom"/>
</dbReference>
<dbReference type="PRINTS" id="PR00756">
    <property type="entry name" value="ALADIPTASE"/>
</dbReference>
<gene>
    <name evidence="14" type="ORF">KB213_06880</name>
</gene>
<dbReference type="InterPro" id="IPR027268">
    <property type="entry name" value="Peptidase_M4/M1_CTD_sf"/>
</dbReference>
<evidence type="ECO:0000256" key="3">
    <source>
        <dbReference type="ARBA" id="ARBA00022438"/>
    </source>
</evidence>
<feature type="domain" description="ERAP1-like C-terminal" evidence="12">
    <location>
        <begin position="546"/>
        <end position="857"/>
    </location>
</feature>
<dbReference type="Gene3D" id="1.25.50.20">
    <property type="match status" value="1"/>
</dbReference>
<feature type="domain" description="Aminopeptidase N-like N-terminal" evidence="13">
    <location>
        <begin position="42"/>
        <end position="220"/>
    </location>
</feature>
<evidence type="ECO:0000259" key="13">
    <source>
        <dbReference type="Pfam" id="PF17900"/>
    </source>
</evidence>
<sequence>MMRRFLFLSTLLAGLPFSSVAHAEEAFSFAKTPGQLPKNIIPESYEIDLQTDLQKLTMSGQEKIVLDVINETPDIVLNQAGLKLEKAIFDGSIAASVTQNDNAETATLHLKKPLTTGKHTVVIHYTGPILETPNGIYINDYHTASGQKRRMLVTQFEVADARRMFPGWDEPVFKATYQLNVTLPAADVAVSNMPIRESKILKNGEKRISFETTPKMSTYLLALVAGDMGSIHGKADNTPLGVYAPAGLEEQGRFALNAAEHILPYYNSYFGVKYPLPKMDMLAIPGNYQAGAMENWGALTYIDNALLFDTKNSTPRTRELIYEVVAHEMAHQWSGDLVTMGWWNNIWLNEGFASWMEIKATDKMNPQWDIWPRQHSTREGTMGIDALATTHPIQQTIRNVSEANAAFDGISYGKGELVIRMLEGWLGEDRFRDGMRAYMKAHAYNSATSQDLWNALSATSGQDVGAVARSFTEQPGVPLVHVSSSCTHGVGHYTLTQSRFTIHDPHAAPLTWSIPVVAGAPSLKNTSLVLREAPETIDLPACNAPVKLNLGESGYYRVQYDDSSLKSLTRAVTQFSAVDRANLLGDQYALFRAGKSPLSVSLDLITQLSKGNEQDIAVLDEVIGILEAIDGREDGNPDQEAFHHYAVGILQPIFARLGWDAKPNENVLDTMLRPTVIMTLGEFEDPSVLAEAGHRFAIWKKNPSSLPADLVGLVTYLAMKHSSAEDWDFMAKNVRDTQATELKLRLFSAIANARTPDLIRKNVSLAYSGAIPNGRVAMALSMIAGESKNPDLVWKLVKENETEIRTHLAPWAQDDFLPSIAAQSNTPSVISALQDDSSFNKTNGAKLAIKKAMNAVQVRLEEVKNTQNQLHNWLKTH</sequence>
<dbReference type="RefSeq" id="WP_211681530.1">
    <property type="nucleotide sequence ID" value="NZ_JAGRQH010000003.1"/>
</dbReference>
<dbReference type="Pfam" id="PF17900">
    <property type="entry name" value="Peptidase_M1_N"/>
    <property type="match status" value="1"/>
</dbReference>
<keyword evidence="4 9" id="KW-0645">Protease</keyword>
<accession>A0ABS5E7C9</accession>
<dbReference type="InterPro" id="IPR050344">
    <property type="entry name" value="Peptidase_M1_aminopeptidases"/>
</dbReference>
<evidence type="ECO:0000256" key="2">
    <source>
        <dbReference type="ARBA" id="ARBA00010136"/>
    </source>
</evidence>
<dbReference type="Gene3D" id="1.10.390.10">
    <property type="entry name" value="Neutral Protease Domain 2"/>
    <property type="match status" value="1"/>
</dbReference>
<evidence type="ECO:0000256" key="8">
    <source>
        <dbReference type="ARBA" id="ARBA00023049"/>
    </source>
</evidence>
<feature type="signal peptide" evidence="10">
    <location>
        <begin position="1"/>
        <end position="23"/>
    </location>
</feature>
<name>A0ABS5E7C9_9PROT</name>
<dbReference type="SUPFAM" id="SSF55486">
    <property type="entry name" value="Metalloproteases ('zincins'), catalytic domain"/>
    <property type="match status" value="1"/>
</dbReference>
<evidence type="ECO:0000256" key="1">
    <source>
        <dbReference type="ARBA" id="ARBA00000098"/>
    </source>
</evidence>
<evidence type="ECO:0000313" key="15">
    <source>
        <dbReference type="Proteomes" id="UP000677812"/>
    </source>
</evidence>
<feature type="chain" id="PRO_5045717829" description="Aminopeptidase" evidence="10">
    <location>
        <begin position="24"/>
        <end position="877"/>
    </location>
</feature>
<dbReference type="Pfam" id="PF11838">
    <property type="entry name" value="ERAP1_C"/>
    <property type="match status" value="1"/>
</dbReference>
<evidence type="ECO:0000256" key="6">
    <source>
        <dbReference type="ARBA" id="ARBA00022801"/>
    </source>
</evidence>
<keyword evidence="10" id="KW-0732">Signal</keyword>
<evidence type="ECO:0000256" key="4">
    <source>
        <dbReference type="ARBA" id="ARBA00022670"/>
    </source>
</evidence>
<dbReference type="InterPro" id="IPR001930">
    <property type="entry name" value="Peptidase_M1"/>
</dbReference>
<keyword evidence="6 9" id="KW-0378">Hydrolase</keyword>
<dbReference type="PANTHER" id="PTHR11533">
    <property type="entry name" value="PROTEASE M1 ZINC METALLOPROTEASE"/>
    <property type="match status" value="1"/>
</dbReference>